<keyword evidence="3" id="KW-1185">Reference proteome</keyword>
<evidence type="ECO:0000313" key="3">
    <source>
        <dbReference type="Proteomes" id="UP000636949"/>
    </source>
</evidence>
<dbReference type="EMBL" id="BMJS01000011">
    <property type="protein sequence ID" value="GGF96763.1"/>
    <property type="molecule type" value="Genomic_DNA"/>
</dbReference>
<comment type="caution">
    <text evidence="2">The sequence shown here is derived from an EMBL/GenBank/DDBJ whole genome shotgun (WGS) entry which is preliminary data.</text>
</comment>
<gene>
    <name evidence="2" type="ORF">GCM10010995_12520</name>
</gene>
<dbReference type="Proteomes" id="UP000636949">
    <property type="component" value="Unassembled WGS sequence"/>
</dbReference>
<sequence>MKKSIKLSLYSSMMAIILTGQINAVENPTASITATVSASVPVTFTSNVAFVLYDGLGKNPQVNPTSITLSLGANASVNISTDAQDVFKGVWTGLSKPVSDTDSMSIDYFDVEAVRWLAVYEEQNTKSISALDINFFGADSNKMEVNGKDLYATVVYPLDGSAVSIEDKSAVTLGTDNVTATAISKAKELLAWNPATESDLLMITDTIASDQVAYIPFAFVVGSKDIHSVIEYINTFGSANAYNFNGINVQIKATFS</sequence>
<evidence type="ECO:0000256" key="1">
    <source>
        <dbReference type="SAM" id="SignalP"/>
    </source>
</evidence>
<reference evidence="2" key="1">
    <citation type="journal article" date="2014" name="Int. J. Syst. Evol. Microbiol.">
        <title>Complete genome sequence of Corynebacterium casei LMG S-19264T (=DSM 44701T), isolated from a smear-ripened cheese.</title>
        <authorList>
            <consortium name="US DOE Joint Genome Institute (JGI-PGF)"/>
            <person name="Walter F."/>
            <person name="Albersmeier A."/>
            <person name="Kalinowski J."/>
            <person name="Ruckert C."/>
        </authorList>
    </citation>
    <scope>NUCLEOTIDE SEQUENCE</scope>
    <source>
        <strain evidence="2">CGMCC 1.15758</strain>
    </source>
</reference>
<reference evidence="2" key="2">
    <citation type="submission" date="2020-09" db="EMBL/GenBank/DDBJ databases">
        <authorList>
            <person name="Sun Q."/>
            <person name="Zhou Y."/>
        </authorList>
    </citation>
    <scope>NUCLEOTIDE SEQUENCE</scope>
    <source>
        <strain evidence="2">CGMCC 1.15758</strain>
    </source>
</reference>
<keyword evidence="1" id="KW-0732">Signal</keyword>
<feature type="chain" id="PRO_5035263819" evidence="1">
    <location>
        <begin position="25"/>
        <end position="256"/>
    </location>
</feature>
<organism evidence="2 3">
    <name type="scientific">Cysteiniphilum litorale</name>
    <dbReference type="NCBI Taxonomy" id="2056700"/>
    <lineage>
        <taxon>Bacteria</taxon>
        <taxon>Pseudomonadati</taxon>
        <taxon>Pseudomonadota</taxon>
        <taxon>Gammaproteobacteria</taxon>
        <taxon>Thiotrichales</taxon>
        <taxon>Fastidiosibacteraceae</taxon>
        <taxon>Cysteiniphilum</taxon>
    </lineage>
</organism>
<name>A0A8J2Z4G8_9GAMM</name>
<proteinExistence type="predicted"/>
<protein>
    <submittedName>
        <fullName evidence="2">Uncharacterized protein</fullName>
    </submittedName>
</protein>
<feature type="signal peptide" evidence="1">
    <location>
        <begin position="1"/>
        <end position="24"/>
    </location>
</feature>
<evidence type="ECO:0000313" key="2">
    <source>
        <dbReference type="EMBL" id="GGF96763.1"/>
    </source>
</evidence>
<dbReference type="AlphaFoldDB" id="A0A8J2Z4G8"/>
<accession>A0A8J2Z4G8</accession>
<dbReference type="RefSeq" id="WP_117002424.1">
    <property type="nucleotide sequence ID" value="NZ_BMJS01000011.1"/>
</dbReference>